<evidence type="ECO:0000259" key="1">
    <source>
        <dbReference type="PROSITE" id="PS50995"/>
    </source>
</evidence>
<dbReference type="Proteomes" id="UP001566476">
    <property type="component" value="Unassembled WGS sequence"/>
</dbReference>
<proteinExistence type="predicted"/>
<dbReference type="Pfam" id="PF01047">
    <property type="entry name" value="MarR"/>
    <property type="match status" value="1"/>
</dbReference>
<dbReference type="RefSeq" id="WP_370720167.1">
    <property type="nucleotide sequence ID" value="NZ_JBGGTQ010000008.1"/>
</dbReference>
<keyword evidence="3" id="KW-1185">Reference proteome</keyword>
<sequence>MQLDEDLAERLLLSCAALTREAAAAATGTRLSLTQARVLGTLHRDGPLRVSRLAELEGCAQPSMTGLVTRLTDAGLVTRTADPADARAVLVALTHEGRDVLLANRRALRAPLARALHDLPATPGDLERLTGLLEDVTTALAPGRTPRVD</sequence>
<name>A0ABV4I9P1_9ACTN</name>
<dbReference type="SUPFAM" id="SSF46785">
    <property type="entry name" value="Winged helix' DNA-binding domain"/>
    <property type="match status" value="1"/>
</dbReference>
<reference evidence="2 3" key="1">
    <citation type="submission" date="2024-07" db="EMBL/GenBank/DDBJ databases">
        <authorList>
            <person name="Thanompreechachai J."/>
            <person name="Duangmal K."/>
        </authorList>
    </citation>
    <scope>NUCLEOTIDE SEQUENCE [LARGE SCALE GENOMIC DNA]</scope>
    <source>
        <strain evidence="2 3">TBRC 1896</strain>
    </source>
</reference>
<dbReference type="PANTHER" id="PTHR39515:SF2">
    <property type="entry name" value="HTH-TYPE TRANSCRIPTIONAL REGULATOR RV0880"/>
    <property type="match status" value="1"/>
</dbReference>
<dbReference type="InterPro" id="IPR036390">
    <property type="entry name" value="WH_DNA-bd_sf"/>
</dbReference>
<dbReference type="Gene3D" id="1.10.10.10">
    <property type="entry name" value="Winged helix-like DNA-binding domain superfamily/Winged helix DNA-binding domain"/>
    <property type="match status" value="1"/>
</dbReference>
<organism evidence="2 3">
    <name type="scientific">Kineococcus mangrovi</name>
    <dbReference type="NCBI Taxonomy" id="1660183"/>
    <lineage>
        <taxon>Bacteria</taxon>
        <taxon>Bacillati</taxon>
        <taxon>Actinomycetota</taxon>
        <taxon>Actinomycetes</taxon>
        <taxon>Kineosporiales</taxon>
        <taxon>Kineosporiaceae</taxon>
        <taxon>Kineococcus</taxon>
    </lineage>
</organism>
<comment type="caution">
    <text evidence="2">The sequence shown here is derived from an EMBL/GenBank/DDBJ whole genome shotgun (WGS) entry which is preliminary data.</text>
</comment>
<dbReference type="InterPro" id="IPR000835">
    <property type="entry name" value="HTH_MarR-typ"/>
</dbReference>
<evidence type="ECO:0000313" key="3">
    <source>
        <dbReference type="Proteomes" id="UP001566476"/>
    </source>
</evidence>
<dbReference type="InterPro" id="IPR036388">
    <property type="entry name" value="WH-like_DNA-bd_sf"/>
</dbReference>
<dbReference type="EMBL" id="JBGGTQ010000008">
    <property type="protein sequence ID" value="MEZ0493932.1"/>
    <property type="molecule type" value="Genomic_DNA"/>
</dbReference>
<feature type="domain" description="HTH marR-type" evidence="1">
    <location>
        <begin position="1"/>
        <end position="138"/>
    </location>
</feature>
<dbReference type="PROSITE" id="PS50995">
    <property type="entry name" value="HTH_MARR_2"/>
    <property type="match status" value="1"/>
</dbReference>
<protein>
    <submittedName>
        <fullName evidence="2">MarR family winged helix-turn-helix transcriptional regulator</fullName>
    </submittedName>
</protein>
<accession>A0ABV4I9P1</accession>
<gene>
    <name evidence="2" type="ORF">AB2L28_16980</name>
</gene>
<dbReference type="SMART" id="SM00347">
    <property type="entry name" value="HTH_MARR"/>
    <property type="match status" value="1"/>
</dbReference>
<dbReference type="InterPro" id="IPR052526">
    <property type="entry name" value="HTH-type_Bedaq_tolerance"/>
</dbReference>
<evidence type="ECO:0000313" key="2">
    <source>
        <dbReference type="EMBL" id="MEZ0493932.1"/>
    </source>
</evidence>
<dbReference type="PANTHER" id="PTHR39515">
    <property type="entry name" value="CONSERVED PROTEIN"/>
    <property type="match status" value="1"/>
</dbReference>